<dbReference type="InterPro" id="IPR000577">
    <property type="entry name" value="Carb_kinase_FGGY"/>
</dbReference>
<dbReference type="FunFam" id="3.30.420.40:FF:000008">
    <property type="entry name" value="Glycerol kinase"/>
    <property type="match status" value="1"/>
</dbReference>
<evidence type="ECO:0000256" key="3">
    <source>
        <dbReference type="ARBA" id="ARBA00022679"/>
    </source>
</evidence>
<evidence type="ECO:0000256" key="9">
    <source>
        <dbReference type="HAMAP-Rule" id="MF_00186"/>
    </source>
</evidence>
<proteinExistence type="inferred from homology"/>
<keyword evidence="4 9" id="KW-0547">Nucleotide-binding</keyword>
<dbReference type="UniPathway" id="UPA00618">
    <property type="reaction ID" value="UER00672"/>
</dbReference>
<dbReference type="GO" id="GO:0004370">
    <property type="term" value="F:glycerol kinase activity"/>
    <property type="evidence" value="ECO:0007669"/>
    <property type="project" value="UniProtKB-UniRule"/>
</dbReference>
<feature type="binding site" evidence="9">
    <location>
        <position position="249"/>
    </location>
    <ligand>
        <name>glycerol</name>
        <dbReference type="ChEBI" id="CHEBI:17754"/>
    </ligand>
</feature>
<feature type="binding site" evidence="9">
    <location>
        <position position="82"/>
    </location>
    <ligand>
        <name>glycerol</name>
        <dbReference type="ChEBI" id="CHEBI:17754"/>
    </ligand>
</feature>
<evidence type="ECO:0000256" key="5">
    <source>
        <dbReference type="ARBA" id="ARBA00022777"/>
    </source>
</evidence>
<dbReference type="PIRSF" id="PIRSF000538">
    <property type="entry name" value="GlpK"/>
    <property type="match status" value="1"/>
</dbReference>
<feature type="domain" description="Carbohydrate kinase FGGY N-terminal" evidence="11">
    <location>
        <begin position="5"/>
        <end position="256"/>
    </location>
</feature>
<evidence type="ECO:0000256" key="6">
    <source>
        <dbReference type="ARBA" id="ARBA00022798"/>
    </source>
</evidence>
<evidence type="ECO:0000259" key="11">
    <source>
        <dbReference type="Pfam" id="PF00370"/>
    </source>
</evidence>
<feature type="binding site" evidence="9">
    <location>
        <position position="82"/>
    </location>
    <ligand>
        <name>sn-glycerol 3-phosphate</name>
        <dbReference type="ChEBI" id="CHEBI:57597"/>
    </ligand>
</feature>
<feature type="binding site" evidence="9">
    <location>
        <position position="315"/>
    </location>
    <ligand>
        <name>ATP</name>
        <dbReference type="ChEBI" id="CHEBI:30616"/>
    </ligand>
</feature>
<evidence type="ECO:0000256" key="2">
    <source>
        <dbReference type="ARBA" id="ARBA00009156"/>
    </source>
</evidence>
<dbReference type="FunFam" id="3.30.420.40:FF:000007">
    <property type="entry name" value="Glycerol kinase"/>
    <property type="match status" value="1"/>
</dbReference>
<feature type="binding site" evidence="9">
    <location>
        <position position="271"/>
    </location>
    <ligand>
        <name>ADP</name>
        <dbReference type="ChEBI" id="CHEBI:456216"/>
    </ligand>
</feature>
<feature type="binding site" evidence="9">
    <location>
        <position position="13"/>
    </location>
    <ligand>
        <name>ATP</name>
        <dbReference type="ChEBI" id="CHEBI:30616"/>
    </ligand>
</feature>
<feature type="binding site" evidence="9">
    <location>
        <position position="12"/>
    </location>
    <ligand>
        <name>ADP</name>
        <dbReference type="ChEBI" id="CHEBI:456216"/>
    </ligand>
</feature>
<evidence type="ECO:0000313" key="13">
    <source>
        <dbReference type="EMBL" id="CAA9384643.1"/>
    </source>
</evidence>
<dbReference type="InterPro" id="IPR018483">
    <property type="entry name" value="Carb_kinase_FGGY_CS"/>
</dbReference>
<feature type="binding site" evidence="9">
    <location>
        <position position="416"/>
    </location>
    <ligand>
        <name>ADP</name>
        <dbReference type="ChEBI" id="CHEBI:456216"/>
    </ligand>
</feature>
<dbReference type="GO" id="GO:0005524">
    <property type="term" value="F:ATP binding"/>
    <property type="evidence" value="ECO:0007669"/>
    <property type="project" value="UniProtKB-UniRule"/>
</dbReference>
<reference evidence="13" key="1">
    <citation type="submission" date="2020-02" db="EMBL/GenBank/DDBJ databases">
        <authorList>
            <person name="Meier V. D."/>
        </authorList>
    </citation>
    <scope>NUCLEOTIDE SEQUENCE</scope>
    <source>
        <strain evidence="13">AVDCRST_MAG64</strain>
    </source>
</reference>
<dbReference type="NCBIfam" id="TIGR01311">
    <property type="entry name" value="glycerol_kin"/>
    <property type="match status" value="1"/>
</dbReference>
<feature type="binding site" evidence="9">
    <location>
        <position position="315"/>
    </location>
    <ligand>
        <name>ADP</name>
        <dbReference type="ChEBI" id="CHEBI:456216"/>
    </ligand>
</feature>
<feature type="binding site" evidence="9">
    <location>
        <position position="420"/>
    </location>
    <ligand>
        <name>ADP</name>
        <dbReference type="ChEBI" id="CHEBI:456216"/>
    </ligand>
</feature>
<evidence type="ECO:0000259" key="12">
    <source>
        <dbReference type="Pfam" id="PF02782"/>
    </source>
</evidence>
<comment type="activity regulation">
    <text evidence="9">Inhibited by fructose 1,6-bisphosphate (FBP).</text>
</comment>
<feature type="binding site" evidence="9">
    <location>
        <position position="134"/>
    </location>
    <ligand>
        <name>glycerol</name>
        <dbReference type="ChEBI" id="CHEBI:17754"/>
    </ligand>
</feature>
<dbReference type="EMBL" id="CADCUQ010000208">
    <property type="protein sequence ID" value="CAA9384643.1"/>
    <property type="molecule type" value="Genomic_DNA"/>
</dbReference>
<evidence type="ECO:0000256" key="7">
    <source>
        <dbReference type="ARBA" id="ARBA00022840"/>
    </source>
</evidence>
<dbReference type="GO" id="GO:0005829">
    <property type="term" value="C:cytosol"/>
    <property type="evidence" value="ECO:0007669"/>
    <property type="project" value="TreeGrafter"/>
</dbReference>
<dbReference type="SUPFAM" id="SSF53067">
    <property type="entry name" value="Actin-like ATPase domain"/>
    <property type="match status" value="2"/>
</dbReference>
<dbReference type="PROSITE" id="PS00445">
    <property type="entry name" value="FGGY_KINASES_2"/>
    <property type="match status" value="1"/>
</dbReference>
<dbReference type="GO" id="GO:0019563">
    <property type="term" value="P:glycerol catabolic process"/>
    <property type="evidence" value="ECO:0007669"/>
    <property type="project" value="UniProtKB-UniRule"/>
</dbReference>
<sequence>MPRLVAAIDQGTTSTRCILFDAAGTPVAASQLEHRQIFPWPGWVEHDALEIWRRTGDVVRGAMERAGVAAADLAAVGVTNQRETTVVWDRRTGLPLHHAIVWQDTRTKDLCDRLAADGGQDRFRPTTGLPLATYFSGPKLRWLLDNVPDLRAAAERGDALFGTIDAWLIWNLTGGPAGGAHVTDVTNAGRTMLMDLRTLDWDPGMLRVFGVPRRMLPRIVPSLDGGTWGATRPDGPFGGAVPVCGCLGDQHAAMLGQACFAPGESKNTYGTGCFMLLHTGERPVASTRGLLTTVAYKLGDAPACYALEGSVAVAGSLVQWLRDNLGLIADSSEIEALARGAEDNGGVYFVPAFSGLFAPYWRSDARGTIVGLTGFANRSHVARAALEATAFQTRDVLDAMRRDCGLDLKALRVDGGMAANDLLMQFQADLLGVPVVRPAVTETTALGAAYAAGLAVGFWKGTDELRQNWRAAKTWEPRMDAAVRDRQHARWQEAVQRSFGWER</sequence>
<evidence type="ECO:0000256" key="4">
    <source>
        <dbReference type="ARBA" id="ARBA00022741"/>
    </source>
</evidence>
<dbReference type="Pfam" id="PF00370">
    <property type="entry name" value="FGGY_N"/>
    <property type="match status" value="1"/>
</dbReference>
<feature type="domain" description="Carbohydrate kinase FGGY C-terminal" evidence="12">
    <location>
        <begin position="267"/>
        <end position="455"/>
    </location>
</feature>
<name>A0A6J4NCX7_9BACT</name>
<protein>
    <recommendedName>
        <fullName evidence="9">Glycerol kinase</fullName>
        <ecNumber evidence="9">2.7.1.30</ecNumber>
    </recommendedName>
    <alternativeName>
        <fullName evidence="9">ATP:glycerol 3-phosphotransferase</fullName>
    </alternativeName>
    <alternativeName>
        <fullName evidence="9">Glycerokinase</fullName>
        <shortName evidence="9">GK</shortName>
    </alternativeName>
</protein>
<feature type="binding site" evidence="9">
    <location>
        <position position="16"/>
    </location>
    <ligand>
        <name>ADP</name>
        <dbReference type="ChEBI" id="CHEBI:456216"/>
    </ligand>
</feature>
<feature type="binding site" evidence="9">
    <location>
        <position position="249"/>
    </location>
    <ligand>
        <name>sn-glycerol 3-phosphate</name>
        <dbReference type="ChEBI" id="CHEBI:57597"/>
    </ligand>
</feature>
<feature type="binding site" evidence="9">
    <location>
        <position position="271"/>
    </location>
    <ligand>
        <name>ATP</name>
        <dbReference type="ChEBI" id="CHEBI:30616"/>
    </ligand>
</feature>
<dbReference type="InterPro" id="IPR005999">
    <property type="entry name" value="Glycerol_kin"/>
</dbReference>
<keyword evidence="6 9" id="KW-0319">Glycerol metabolism</keyword>
<dbReference type="InterPro" id="IPR018485">
    <property type="entry name" value="FGGY_C"/>
</dbReference>
<feature type="binding site" evidence="9">
    <location>
        <position position="14"/>
    </location>
    <ligand>
        <name>ATP</name>
        <dbReference type="ChEBI" id="CHEBI:30616"/>
    </ligand>
</feature>
<dbReference type="Pfam" id="PF02782">
    <property type="entry name" value="FGGY_C"/>
    <property type="match status" value="1"/>
</dbReference>
<dbReference type="EC" id="2.7.1.30" evidence="9"/>
<feature type="binding site" evidence="9">
    <location>
        <position position="83"/>
    </location>
    <ligand>
        <name>glycerol</name>
        <dbReference type="ChEBI" id="CHEBI:17754"/>
    </ligand>
</feature>
<dbReference type="GO" id="GO:0006072">
    <property type="term" value="P:glycerol-3-phosphate metabolic process"/>
    <property type="evidence" value="ECO:0007669"/>
    <property type="project" value="InterPro"/>
</dbReference>
<feature type="binding site" evidence="9">
    <location>
        <position position="416"/>
    </location>
    <ligand>
        <name>ATP</name>
        <dbReference type="ChEBI" id="CHEBI:30616"/>
    </ligand>
</feature>
<feature type="binding site" evidence="9">
    <location>
        <position position="12"/>
    </location>
    <ligand>
        <name>ATP</name>
        <dbReference type="ChEBI" id="CHEBI:30616"/>
    </ligand>
</feature>
<dbReference type="NCBIfam" id="NF000756">
    <property type="entry name" value="PRK00047.1"/>
    <property type="match status" value="1"/>
</dbReference>
<dbReference type="PANTHER" id="PTHR10196">
    <property type="entry name" value="SUGAR KINASE"/>
    <property type="match status" value="1"/>
</dbReference>
<keyword evidence="7 9" id="KW-0067">ATP-binding</keyword>
<feature type="binding site" evidence="9">
    <location>
        <position position="134"/>
    </location>
    <ligand>
        <name>sn-glycerol 3-phosphate</name>
        <dbReference type="ChEBI" id="CHEBI:57597"/>
    </ligand>
</feature>
<dbReference type="AlphaFoldDB" id="A0A6J4NCX7"/>
<keyword evidence="5 9" id="KW-0418">Kinase</keyword>
<keyword evidence="3 9" id="KW-0808">Transferase</keyword>
<gene>
    <name evidence="9" type="primary">glpK</name>
    <name evidence="13" type="ORF">AVDCRST_MAG64-858</name>
</gene>
<evidence type="ECO:0000256" key="1">
    <source>
        <dbReference type="ARBA" id="ARBA00005190"/>
    </source>
</evidence>
<comment type="function">
    <text evidence="9">Key enzyme in the regulation of glycerol uptake and metabolism. Catalyzes the phosphorylation of glycerol to yield sn-glycerol 3-phosphate.</text>
</comment>
<organism evidence="13">
    <name type="scientific">uncultured Phycisphaerae bacterium</name>
    <dbReference type="NCBI Taxonomy" id="904963"/>
    <lineage>
        <taxon>Bacteria</taxon>
        <taxon>Pseudomonadati</taxon>
        <taxon>Planctomycetota</taxon>
        <taxon>Phycisphaerae</taxon>
        <taxon>environmental samples</taxon>
    </lineage>
</organism>
<accession>A0A6J4NCX7</accession>
<evidence type="ECO:0000256" key="8">
    <source>
        <dbReference type="ARBA" id="ARBA00052101"/>
    </source>
</evidence>
<comment type="pathway">
    <text evidence="1 9">Polyol metabolism; glycerol degradation via glycerol kinase pathway; sn-glycerol 3-phosphate from glycerol: step 1/1.</text>
</comment>
<feature type="binding site" evidence="9">
    <location>
        <position position="83"/>
    </location>
    <ligand>
        <name>sn-glycerol 3-phosphate</name>
        <dbReference type="ChEBI" id="CHEBI:57597"/>
    </ligand>
</feature>
<feature type="binding site" evidence="9">
    <location>
        <position position="12"/>
    </location>
    <ligand>
        <name>sn-glycerol 3-phosphate</name>
        <dbReference type="ChEBI" id="CHEBI:57597"/>
    </ligand>
</feature>
<dbReference type="InterPro" id="IPR018484">
    <property type="entry name" value="FGGY_N"/>
</dbReference>
<dbReference type="Gene3D" id="3.30.420.40">
    <property type="match status" value="2"/>
</dbReference>
<dbReference type="PROSITE" id="PS00933">
    <property type="entry name" value="FGGY_KINASES_1"/>
    <property type="match status" value="1"/>
</dbReference>
<feature type="binding site" evidence="9">
    <location>
        <position position="250"/>
    </location>
    <ligand>
        <name>glycerol</name>
        <dbReference type="ChEBI" id="CHEBI:17754"/>
    </ligand>
</feature>
<feature type="binding site" evidence="9">
    <location>
        <position position="319"/>
    </location>
    <ligand>
        <name>ATP</name>
        <dbReference type="ChEBI" id="CHEBI:30616"/>
    </ligand>
</feature>
<dbReference type="InterPro" id="IPR043129">
    <property type="entry name" value="ATPase_NBD"/>
</dbReference>
<evidence type="ECO:0000256" key="10">
    <source>
        <dbReference type="RuleBase" id="RU003733"/>
    </source>
</evidence>
<comment type="catalytic activity">
    <reaction evidence="8 9">
        <text>glycerol + ATP = sn-glycerol 3-phosphate + ADP + H(+)</text>
        <dbReference type="Rhea" id="RHEA:21644"/>
        <dbReference type="ChEBI" id="CHEBI:15378"/>
        <dbReference type="ChEBI" id="CHEBI:17754"/>
        <dbReference type="ChEBI" id="CHEBI:30616"/>
        <dbReference type="ChEBI" id="CHEBI:57597"/>
        <dbReference type="ChEBI" id="CHEBI:456216"/>
        <dbReference type="EC" id="2.7.1.30"/>
    </reaction>
</comment>
<comment type="similarity">
    <text evidence="2 9 10">Belongs to the FGGY kinase family.</text>
</comment>
<dbReference type="HAMAP" id="MF_00186">
    <property type="entry name" value="Glycerol_kin"/>
    <property type="match status" value="1"/>
</dbReference>
<dbReference type="CDD" id="cd07769">
    <property type="entry name" value="ASKHA_NBD_FGGY_GK"/>
    <property type="match status" value="1"/>
</dbReference>
<dbReference type="PANTHER" id="PTHR10196:SF69">
    <property type="entry name" value="GLYCEROL KINASE"/>
    <property type="match status" value="1"/>
</dbReference>